<accession>A0A8S5SNW9</accession>
<name>A0A8S5SNW9_9CAUD</name>
<sequence>MTTSEFSKIVAALKTVYTAPGFVPNEQALDMWYRLVGKNNDYQTISVAAQMYMTTGKFPPTPADILECASKLKAESSYLSEQEAWATVSKACGNGIYGYREEFDKLPPTLQKAVGTPQTLHDWAVVDSADFQTVIQSNFLRSYRAALEAQKEIDKYPPKLREMIQAAGAIERKETVPELPTLGEIVGRLEQDNKNYTLEQCSGALGDWIAEKKERLGYE</sequence>
<reference evidence="1" key="1">
    <citation type="journal article" date="2021" name="Proc. Natl. Acad. Sci. U.S.A.">
        <title>A Catalog of Tens of Thousands of Viruses from Human Metagenomes Reveals Hidden Associations with Chronic Diseases.</title>
        <authorList>
            <person name="Tisza M.J."/>
            <person name="Buck C.B."/>
        </authorList>
    </citation>
    <scope>NUCLEOTIDE SEQUENCE</scope>
    <source>
        <strain evidence="1">CtCb814</strain>
    </source>
</reference>
<proteinExistence type="predicted"/>
<dbReference type="EMBL" id="BK032638">
    <property type="protein sequence ID" value="DAF52507.1"/>
    <property type="molecule type" value="Genomic_DNA"/>
</dbReference>
<protein>
    <submittedName>
        <fullName evidence="1">Replisome organizer</fullName>
    </submittedName>
</protein>
<dbReference type="Gene3D" id="1.10.8.200">
    <property type="entry name" value="Replisome organizer (g39p helicase loader/inhibitor protein)"/>
    <property type="match status" value="1"/>
</dbReference>
<organism evidence="1">
    <name type="scientific">Siphoviridae sp. ctCb814</name>
    <dbReference type="NCBI Taxonomy" id="2827808"/>
    <lineage>
        <taxon>Viruses</taxon>
        <taxon>Duplodnaviria</taxon>
        <taxon>Heunggongvirae</taxon>
        <taxon>Uroviricota</taxon>
        <taxon>Caudoviricetes</taxon>
    </lineage>
</organism>
<evidence type="ECO:0000313" key="1">
    <source>
        <dbReference type="EMBL" id="DAF52507.1"/>
    </source>
</evidence>